<sequence length="285" mass="32830">MYNRHYTGLRLPVLAETKTKNVLVADKREENERKSRYLPAKYGTVLRSQAFVYFLFKSSLLLCFVFLSPKDKNNVAFGKPAAMSTLFHNGQNQACHGVDGDMKTLPHDGQDTPKWWCVDLQQIYNFKEVKIYNFAPSEYKNNVAFGKPAAMSSLYDKGQYPACHGVDGDVKTLSHDGQRTPKWWCVDLQQIYNFKEVKIYNFAPGEWGKRQLQYFTMKLSNHGLCDDEGFNNSEVCYQDNLPDAQFIYNITHCTSSLPFISRFIYLTVHSTSIYLHFLEMVVSAL</sequence>
<evidence type="ECO:0000313" key="2">
    <source>
        <dbReference type="EMBL" id="ESO96397.1"/>
    </source>
</evidence>
<dbReference type="AlphaFoldDB" id="V4AHK8"/>
<feature type="transmembrane region" description="Helical" evidence="1">
    <location>
        <begin position="50"/>
        <end position="67"/>
    </location>
</feature>
<dbReference type="PANTHER" id="PTHR45713">
    <property type="entry name" value="FTP DOMAIN-CONTAINING PROTEIN"/>
    <property type="match status" value="1"/>
</dbReference>
<dbReference type="PANTHER" id="PTHR45713:SF15">
    <property type="entry name" value="F5_8 TYPE C DOMAIN-CONTAINING PROTEIN"/>
    <property type="match status" value="1"/>
</dbReference>
<keyword evidence="1" id="KW-1133">Transmembrane helix</keyword>
<dbReference type="Pfam" id="PF22633">
    <property type="entry name" value="F5_F8_type_C_2"/>
    <property type="match status" value="2"/>
</dbReference>
<dbReference type="RefSeq" id="XP_009052762.1">
    <property type="nucleotide sequence ID" value="XM_009054514.1"/>
</dbReference>
<evidence type="ECO:0000256" key="1">
    <source>
        <dbReference type="SAM" id="Phobius"/>
    </source>
</evidence>
<keyword evidence="3" id="KW-1185">Reference proteome</keyword>
<protein>
    <recommendedName>
        <fullName evidence="4">Fucolectin tachylectin-4 pentraxin-1 domain-containing protein</fullName>
    </recommendedName>
</protein>
<accession>V4AHK8</accession>
<dbReference type="OrthoDB" id="6102375at2759"/>
<keyword evidence="1" id="KW-0472">Membrane</keyword>
<dbReference type="InterPro" id="IPR051941">
    <property type="entry name" value="BG_Antigen-Binding_Lectin"/>
</dbReference>
<proteinExistence type="predicted"/>
<name>V4AHK8_LOTGI</name>
<dbReference type="Proteomes" id="UP000030746">
    <property type="component" value="Unassembled WGS sequence"/>
</dbReference>
<dbReference type="SUPFAM" id="SSF49785">
    <property type="entry name" value="Galactose-binding domain-like"/>
    <property type="match status" value="2"/>
</dbReference>
<evidence type="ECO:0000313" key="3">
    <source>
        <dbReference type="Proteomes" id="UP000030746"/>
    </source>
</evidence>
<dbReference type="GeneID" id="20238154"/>
<dbReference type="HOGENOM" id="CLU_977566_0_0_1"/>
<gene>
    <name evidence="2" type="ORF">LOTGIDRAFT_159801</name>
</gene>
<reference evidence="2 3" key="1">
    <citation type="journal article" date="2013" name="Nature">
        <title>Insights into bilaterian evolution from three spiralian genomes.</title>
        <authorList>
            <person name="Simakov O."/>
            <person name="Marletaz F."/>
            <person name="Cho S.J."/>
            <person name="Edsinger-Gonzales E."/>
            <person name="Havlak P."/>
            <person name="Hellsten U."/>
            <person name="Kuo D.H."/>
            <person name="Larsson T."/>
            <person name="Lv J."/>
            <person name="Arendt D."/>
            <person name="Savage R."/>
            <person name="Osoegawa K."/>
            <person name="de Jong P."/>
            <person name="Grimwood J."/>
            <person name="Chapman J.A."/>
            <person name="Shapiro H."/>
            <person name="Aerts A."/>
            <person name="Otillar R.P."/>
            <person name="Terry A.Y."/>
            <person name="Boore J.L."/>
            <person name="Grigoriev I.V."/>
            <person name="Lindberg D.R."/>
            <person name="Seaver E.C."/>
            <person name="Weisblat D.A."/>
            <person name="Putnam N.H."/>
            <person name="Rokhsar D.S."/>
        </authorList>
    </citation>
    <scope>NUCLEOTIDE SEQUENCE [LARGE SCALE GENOMIC DNA]</scope>
</reference>
<dbReference type="KEGG" id="lgi:LOTGIDRAFT_159801"/>
<dbReference type="CTD" id="20238154"/>
<dbReference type="Gene3D" id="2.60.120.260">
    <property type="entry name" value="Galactose-binding domain-like"/>
    <property type="match status" value="2"/>
</dbReference>
<evidence type="ECO:0008006" key="4">
    <source>
        <dbReference type="Google" id="ProtNLM"/>
    </source>
</evidence>
<dbReference type="InterPro" id="IPR008979">
    <property type="entry name" value="Galactose-bd-like_sf"/>
</dbReference>
<organism evidence="2 3">
    <name type="scientific">Lottia gigantea</name>
    <name type="common">Giant owl limpet</name>
    <dbReference type="NCBI Taxonomy" id="225164"/>
    <lineage>
        <taxon>Eukaryota</taxon>
        <taxon>Metazoa</taxon>
        <taxon>Spiralia</taxon>
        <taxon>Lophotrochozoa</taxon>
        <taxon>Mollusca</taxon>
        <taxon>Gastropoda</taxon>
        <taxon>Patellogastropoda</taxon>
        <taxon>Lottioidea</taxon>
        <taxon>Lottiidae</taxon>
        <taxon>Lottia</taxon>
    </lineage>
</organism>
<dbReference type="EMBL" id="KB201459">
    <property type="protein sequence ID" value="ESO96397.1"/>
    <property type="molecule type" value="Genomic_DNA"/>
</dbReference>
<keyword evidence="1" id="KW-0812">Transmembrane</keyword>